<evidence type="ECO:0000313" key="2">
    <source>
        <dbReference type="EMBL" id="MBO2011053.1"/>
    </source>
</evidence>
<gene>
    <name evidence="2" type="ORF">J4E00_18475</name>
</gene>
<keyword evidence="3" id="KW-1185">Reference proteome</keyword>
<dbReference type="Pfam" id="PF14534">
    <property type="entry name" value="DUF4440"/>
    <property type="match status" value="1"/>
</dbReference>
<reference evidence="2 3" key="1">
    <citation type="submission" date="2021-03" db="EMBL/GenBank/DDBJ databases">
        <authorList>
            <person name="Kim M.K."/>
        </authorList>
    </citation>
    <scope>NUCLEOTIDE SEQUENCE [LARGE SCALE GENOMIC DNA]</scope>
    <source>
        <strain evidence="2 3">BT442</strain>
    </source>
</reference>
<sequence>MQNTAKHPYRSRKPTAWPKRAGGFAALCLTVGGTLCGCSTARQSATADPAVARRAIVQVLTTQTAAWNRGDIPGFMEGYWKSDSLVFIGRKGPTYGWQPTLANYQKNYPDATAMGQLDFSGLRVTLVAPTAAQVVGRWHLARPAALGDLQGYFLLVLRQVEGKWVVVADHTNSSQ</sequence>
<evidence type="ECO:0000259" key="1">
    <source>
        <dbReference type="Pfam" id="PF14534"/>
    </source>
</evidence>
<comment type="caution">
    <text evidence="2">The sequence shown here is derived from an EMBL/GenBank/DDBJ whole genome shotgun (WGS) entry which is preliminary data.</text>
</comment>
<protein>
    <submittedName>
        <fullName evidence="2">Nuclear transport factor 2 family protein</fullName>
    </submittedName>
</protein>
<dbReference type="InterPro" id="IPR027843">
    <property type="entry name" value="DUF4440"/>
</dbReference>
<dbReference type="SUPFAM" id="SSF54427">
    <property type="entry name" value="NTF2-like"/>
    <property type="match status" value="1"/>
</dbReference>
<name>A0ABS3QIJ0_9BACT</name>
<evidence type="ECO:0000313" key="3">
    <source>
        <dbReference type="Proteomes" id="UP000664369"/>
    </source>
</evidence>
<dbReference type="Proteomes" id="UP000664369">
    <property type="component" value="Unassembled WGS sequence"/>
</dbReference>
<proteinExistence type="predicted"/>
<dbReference type="InterPro" id="IPR032710">
    <property type="entry name" value="NTF2-like_dom_sf"/>
</dbReference>
<dbReference type="Gene3D" id="3.10.450.50">
    <property type="match status" value="1"/>
</dbReference>
<feature type="domain" description="DUF4440" evidence="1">
    <location>
        <begin position="56"/>
        <end position="166"/>
    </location>
</feature>
<dbReference type="EMBL" id="JAGETZ010000009">
    <property type="protein sequence ID" value="MBO2011053.1"/>
    <property type="molecule type" value="Genomic_DNA"/>
</dbReference>
<accession>A0ABS3QIJ0</accession>
<organism evidence="2 3">
    <name type="scientific">Hymenobacter negativus</name>
    <dbReference type="NCBI Taxonomy" id="2795026"/>
    <lineage>
        <taxon>Bacteria</taxon>
        <taxon>Pseudomonadati</taxon>
        <taxon>Bacteroidota</taxon>
        <taxon>Cytophagia</taxon>
        <taxon>Cytophagales</taxon>
        <taxon>Hymenobacteraceae</taxon>
        <taxon>Hymenobacter</taxon>
    </lineage>
</organism>